<evidence type="ECO:0000256" key="4">
    <source>
        <dbReference type="ARBA" id="ARBA00022692"/>
    </source>
</evidence>
<dbReference type="GO" id="GO:0005886">
    <property type="term" value="C:plasma membrane"/>
    <property type="evidence" value="ECO:0007669"/>
    <property type="project" value="UniProtKB-SubCell"/>
</dbReference>
<keyword evidence="6 8" id="KW-1133">Transmembrane helix</keyword>
<evidence type="ECO:0000313" key="9">
    <source>
        <dbReference type="EMBL" id="GIH70215.1"/>
    </source>
</evidence>
<keyword evidence="3" id="KW-1003">Cell membrane</keyword>
<evidence type="ECO:0000256" key="2">
    <source>
        <dbReference type="ARBA" id="ARBA00007776"/>
    </source>
</evidence>
<dbReference type="InterPro" id="IPR007227">
    <property type="entry name" value="Cell_shape_determining_MreD"/>
</dbReference>
<evidence type="ECO:0000256" key="1">
    <source>
        <dbReference type="ARBA" id="ARBA00004651"/>
    </source>
</evidence>
<feature type="transmembrane region" description="Helical" evidence="8">
    <location>
        <begin position="128"/>
        <end position="147"/>
    </location>
</feature>
<evidence type="ECO:0000313" key="10">
    <source>
        <dbReference type="Proteomes" id="UP000610966"/>
    </source>
</evidence>
<sequence length="176" mass="18164">MLRNLTAALLIFAALVLQASLVNRLLGAYAPDFVLLIILTLAALRGPQAGAVIGFSGGLAYDLLPPASHTLGQYALLLCALGYAAGRMGGQSPMLTVAVCAVVAPGLAAGIGALLGHPGVTWTVLRAAWPRAALCDLVAVPAVMWLLSDRYRLRRRRGRAGSTGMGSTTSWGRGTA</sequence>
<evidence type="ECO:0000256" key="3">
    <source>
        <dbReference type="ARBA" id="ARBA00022475"/>
    </source>
</evidence>
<evidence type="ECO:0000256" key="8">
    <source>
        <dbReference type="SAM" id="Phobius"/>
    </source>
</evidence>
<proteinExistence type="inferred from homology"/>
<organism evidence="9 10">
    <name type="scientific">Sphaerimonospora thailandensis</name>
    <dbReference type="NCBI Taxonomy" id="795644"/>
    <lineage>
        <taxon>Bacteria</taxon>
        <taxon>Bacillati</taxon>
        <taxon>Actinomycetota</taxon>
        <taxon>Actinomycetes</taxon>
        <taxon>Streptosporangiales</taxon>
        <taxon>Streptosporangiaceae</taxon>
        <taxon>Sphaerimonospora</taxon>
    </lineage>
</organism>
<evidence type="ECO:0000256" key="6">
    <source>
        <dbReference type="ARBA" id="ARBA00022989"/>
    </source>
</evidence>
<dbReference type="RefSeq" id="WP_204015931.1">
    <property type="nucleotide sequence ID" value="NZ_BOOG01000020.1"/>
</dbReference>
<keyword evidence="10" id="KW-1185">Reference proteome</keyword>
<protein>
    <recommendedName>
        <fullName evidence="11">Rod shape-determining protein MreD</fullName>
    </recommendedName>
</protein>
<feature type="transmembrane region" description="Helical" evidence="8">
    <location>
        <begin position="95"/>
        <end position="116"/>
    </location>
</feature>
<comment type="caution">
    <text evidence="9">The sequence shown here is derived from an EMBL/GenBank/DDBJ whole genome shotgun (WGS) entry which is preliminary data.</text>
</comment>
<dbReference type="GO" id="GO:0008360">
    <property type="term" value="P:regulation of cell shape"/>
    <property type="evidence" value="ECO:0007669"/>
    <property type="project" value="UniProtKB-KW"/>
</dbReference>
<keyword evidence="4 8" id="KW-0812">Transmembrane</keyword>
<evidence type="ECO:0000256" key="7">
    <source>
        <dbReference type="ARBA" id="ARBA00023136"/>
    </source>
</evidence>
<evidence type="ECO:0008006" key="11">
    <source>
        <dbReference type="Google" id="ProtNLM"/>
    </source>
</evidence>
<gene>
    <name evidence="9" type="ORF">Mth01_24680</name>
</gene>
<dbReference type="Proteomes" id="UP000610966">
    <property type="component" value="Unassembled WGS sequence"/>
</dbReference>
<name>A0A8J3R971_9ACTN</name>
<comment type="similarity">
    <text evidence="2">Belongs to the MreD family.</text>
</comment>
<comment type="subcellular location">
    <subcellularLocation>
        <location evidence="1">Cell membrane</location>
        <topology evidence="1">Multi-pass membrane protein</topology>
    </subcellularLocation>
</comment>
<dbReference type="EMBL" id="BOOG01000020">
    <property type="protein sequence ID" value="GIH70215.1"/>
    <property type="molecule type" value="Genomic_DNA"/>
</dbReference>
<dbReference type="Pfam" id="PF04093">
    <property type="entry name" value="MreD"/>
    <property type="match status" value="1"/>
</dbReference>
<keyword evidence="7 8" id="KW-0472">Membrane</keyword>
<reference evidence="9" key="1">
    <citation type="submission" date="2021-01" db="EMBL/GenBank/DDBJ databases">
        <title>Whole genome shotgun sequence of Sphaerimonospora thailandensis NBRC 107569.</title>
        <authorList>
            <person name="Komaki H."/>
            <person name="Tamura T."/>
        </authorList>
    </citation>
    <scope>NUCLEOTIDE SEQUENCE</scope>
    <source>
        <strain evidence="9">NBRC 107569</strain>
    </source>
</reference>
<accession>A0A8J3R971</accession>
<evidence type="ECO:0000256" key="5">
    <source>
        <dbReference type="ARBA" id="ARBA00022960"/>
    </source>
</evidence>
<dbReference type="AlphaFoldDB" id="A0A8J3R971"/>
<dbReference type="NCBIfam" id="TIGR03426">
    <property type="entry name" value="shape_MreD"/>
    <property type="match status" value="1"/>
</dbReference>
<keyword evidence="5" id="KW-0133">Cell shape</keyword>